<feature type="compositionally biased region" description="Basic and acidic residues" evidence="1">
    <location>
        <begin position="106"/>
        <end position="145"/>
    </location>
</feature>
<keyword evidence="3" id="KW-1185">Reference proteome</keyword>
<evidence type="ECO:0000313" key="3">
    <source>
        <dbReference type="Proteomes" id="UP001295684"/>
    </source>
</evidence>
<gene>
    <name evidence="2" type="ORF">ECRASSUSDP1_LOCUS23483</name>
</gene>
<feature type="compositionally biased region" description="Polar residues" evidence="1">
    <location>
        <begin position="75"/>
        <end position="87"/>
    </location>
</feature>
<comment type="caution">
    <text evidence="2">The sequence shown here is derived from an EMBL/GenBank/DDBJ whole genome shotgun (WGS) entry which is preliminary data.</text>
</comment>
<dbReference type="EMBL" id="CAMPGE010024154">
    <property type="protein sequence ID" value="CAI2382016.1"/>
    <property type="molecule type" value="Genomic_DNA"/>
</dbReference>
<reference evidence="2" key="1">
    <citation type="submission" date="2023-07" db="EMBL/GenBank/DDBJ databases">
        <authorList>
            <consortium name="AG Swart"/>
            <person name="Singh M."/>
            <person name="Singh A."/>
            <person name="Seah K."/>
            <person name="Emmerich C."/>
        </authorList>
    </citation>
    <scope>NUCLEOTIDE SEQUENCE</scope>
    <source>
        <strain evidence="2">DP1</strain>
    </source>
</reference>
<proteinExistence type="predicted"/>
<organism evidence="2 3">
    <name type="scientific">Euplotes crassus</name>
    <dbReference type="NCBI Taxonomy" id="5936"/>
    <lineage>
        <taxon>Eukaryota</taxon>
        <taxon>Sar</taxon>
        <taxon>Alveolata</taxon>
        <taxon>Ciliophora</taxon>
        <taxon>Intramacronucleata</taxon>
        <taxon>Spirotrichea</taxon>
        <taxon>Hypotrichia</taxon>
        <taxon>Euplotida</taxon>
        <taxon>Euplotidae</taxon>
        <taxon>Moneuplotes</taxon>
    </lineage>
</organism>
<accession>A0AAD1XYW0</accession>
<evidence type="ECO:0000256" key="1">
    <source>
        <dbReference type="SAM" id="MobiDB-lite"/>
    </source>
</evidence>
<feature type="compositionally biased region" description="Basic and acidic residues" evidence="1">
    <location>
        <begin position="90"/>
        <end position="99"/>
    </location>
</feature>
<evidence type="ECO:0000313" key="2">
    <source>
        <dbReference type="EMBL" id="CAI2382016.1"/>
    </source>
</evidence>
<dbReference type="AlphaFoldDB" id="A0AAD1XYW0"/>
<protein>
    <submittedName>
        <fullName evidence="2">Uncharacterized protein</fullName>
    </submittedName>
</protein>
<feature type="region of interest" description="Disordered" evidence="1">
    <location>
        <begin position="64"/>
        <end position="167"/>
    </location>
</feature>
<feature type="compositionally biased region" description="Acidic residues" evidence="1">
    <location>
        <begin position="146"/>
        <end position="161"/>
    </location>
</feature>
<name>A0AAD1XYW0_EUPCR</name>
<dbReference type="Proteomes" id="UP001295684">
    <property type="component" value="Unassembled WGS sequence"/>
</dbReference>
<sequence length="167" mass="19430">MEKLKHLYVRIVKQKCIDKVTSCFWSILGKKKIQYKLVSKNDIDFENADDIECHKMDDEADYQGYTKSFPLASPKNASPENQSNNSIARKKVEDSEKKITTFFTMSEEHRENQERDRSPSHQEEGPSKKNKSNRIDKGENKQHEVLEEDGSNGWGDDDFDKELDINL</sequence>